<sequence length="234" mass="26980">MFKRAADPKTLVHRYQGLLKNNLRDAAPAWYAALKDAPPPPTLVRESSYFNTNVKLAFENTTVKKAEVKTRSSNSRRNAKIKAPKPPKIVFPEDLLRRQFYRDHPHELIRARTLVEITGGSGINWDDNMLNNEVNGERVIQYQLYLMNQGKTRPEAYAIALRKFYERRAQEDLEQLIATQEAESYGAISYNKYQSYQTLREEKKGLDASVEIIAQRNELRQADKAVTEKSFTAN</sequence>
<dbReference type="Proteomes" id="UP001150538">
    <property type="component" value="Unassembled WGS sequence"/>
</dbReference>
<comment type="subcellular location">
    <subcellularLocation>
        <location evidence="1">Mitochondrion</location>
    </subcellularLocation>
</comment>
<gene>
    <name evidence="8" type="primary">RSM25</name>
    <name evidence="8" type="ORF">H4219_002127</name>
</gene>
<keyword evidence="5" id="KW-0687">Ribonucleoprotein</keyword>
<dbReference type="OrthoDB" id="5542239at2759"/>
<evidence type="ECO:0000313" key="9">
    <source>
        <dbReference type="Proteomes" id="UP001150538"/>
    </source>
</evidence>
<evidence type="ECO:0000256" key="7">
    <source>
        <dbReference type="ARBA" id="ARBA00035421"/>
    </source>
</evidence>
<comment type="caution">
    <text evidence="8">The sequence shown here is derived from an EMBL/GenBank/DDBJ whole genome shotgun (WGS) entry which is preliminary data.</text>
</comment>
<dbReference type="EMBL" id="JANBPU010000031">
    <property type="protein sequence ID" value="KAJ1919180.1"/>
    <property type="molecule type" value="Genomic_DNA"/>
</dbReference>
<name>A0A9W7ZY63_9FUNG</name>
<dbReference type="AlphaFoldDB" id="A0A9W7ZY63"/>
<reference evidence="8" key="1">
    <citation type="submission" date="2022-07" db="EMBL/GenBank/DDBJ databases">
        <title>Phylogenomic reconstructions and comparative analyses of Kickxellomycotina fungi.</title>
        <authorList>
            <person name="Reynolds N.K."/>
            <person name="Stajich J.E."/>
            <person name="Barry K."/>
            <person name="Grigoriev I.V."/>
            <person name="Crous P."/>
            <person name="Smith M.E."/>
        </authorList>
    </citation>
    <scope>NUCLEOTIDE SEQUENCE</scope>
    <source>
        <strain evidence="8">NBRC 100468</strain>
    </source>
</reference>
<evidence type="ECO:0000256" key="2">
    <source>
        <dbReference type="ARBA" id="ARBA00009864"/>
    </source>
</evidence>
<proteinExistence type="inferred from homology"/>
<protein>
    <recommendedName>
        <fullName evidence="6">Small ribosomal subunit protein mS23</fullName>
    </recommendedName>
    <alternativeName>
        <fullName evidence="7">37S ribosomal protein S25, mitochondrial</fullName>
    </alternativeName>
</protein>
<accession>A0A9W7ZY63</accession>
<evidence type="ECO:0000256" key="4">
    <source>
        <dbReference type="ARBA" id="ARBA00023128"/>
    </source>
</evidence>
<dbReference type="GO" id="GO:0005763">
    <property type="term" value="C:mitochondrial small ribosomal subunit"/>
    <property type="evidence" value="ECO:0007669"/>
    <property type="project" value="InterPro"/>
</dbReference>
<organism evidence="8 9">
    <name type="scientific">Mycoemilia scoparia</name>
    <dbReference type="NCBI Taxonomy" id="417184"/>
    <lineage>
        <taxon>Eukaryota</taxon>
        <taxon>Fungi</taxon>
        <taxon>Fungi incertae sedis</taxon>
        <taxon>Zoopagomycota</taxon>
        <taxon>Kickxellomycotina</taxon>
        <taxon>Kickxellomycetes</taxon>
        <taxon>Kickxellales</taxon>
        <taxon>Kickxellaceae</taxon>
        <taxon>Mycoemilia</taxon>
    </lineage>
</organism>
<evidence type="ECO:0000313" key="8">
    <source>
        <dbReference type="EMBL" id="KAJ1919180.1"/>
    </source>
</evidence>
<evidence type="ECO:0000256" key="1">
    <source>
        <dbReference type="ARBA" id="ARBA00004173"/>
    </source>
</evidence>
<dbReference type="InterPro" id="IPR059242">
    <property type="entry name" value="mS23_dom"/>
</dbReference>
<dbReference type="PANTHER" id="PTHR37799:SF1">
    <property type="entry name" value="SMALL RIBOSOMAL SUBUNIT PROTEIN MS23"/>
    <property type="match status" value="1"/>
</dbReference>
<evidence type="ECO:0000256" key="3">
    <source>
        <dbReference type="ARBA" id="ARBA00022980"/>
    </source>
</evidence>
<dbReference type="GO" id="GO:0003735">
    <property type="term" value="F:structural constituent of ribosome"/>
    <property type="evidence" value="ECO:0007669"/>
    <property type="project" value="InterPro"/>
</dbReference>
<evidence type="ECO:0000256" key="6">
    <source>
        <dbReference type="ARBA" id="ARBA00035137"/>
    </source>
</evidence>
<keyword evidence="9" id="KW-1185">Reference proteome</keyword>
<keyword evidence="4" id="KW-0496">Mitochondrion</keyword>
<dbReference type="CDD" id="cd23701">
    <property type="entry name" value="At1g26750"/>
    <property type="match status" value="1"/>
</dbReference>
<evidence type="ECO:0000256" key="5">
    <source>
        <dbReference type="ARBA" id="ARBA00023274"/>
    </source>
</evidence>
<dbReference type="PANTHER" id="PTHR37799">
    <property type="entry name" value="37S RIBOSOMAL PROTEIN S25, MITOCHONDRIAL"/>
    <property type="match status" value="1"/>
</dbReference>
<dbReference type="InterPro" id="IPR016939">
    <property type="entry name" value="Ribosomal_mS23_fun"/>
</dbReference>
<dbReference type="Pfam" id="PF13741">
    <property type="entry name" value="MRP-S25"/>
    <property type="match status" value="1"/>
</dbReference>
<keyword evidence="3" id="KW-0689">Ribosomal protein</keyword>
<comment type="similarity">
    <text evidence="2">Belongs to the mitochondrion-specific ribosomal protein mS23 family.</text>
</comment>